<dbReference type="AlphaFoldDB" id="A0A1H2CUY2"/>
<accession>A0A1H2CUY2</accession>
<dbReference type="OrthoDB" id="9950642at2"/>
<dbReference type="STRING" id="113562.SAMN04489716_6958"/>
<protein>
    <recommendedName>
        <fullName evidence="1">DUF4082 domain-containing protein</fullName>
    </recommendedName>
</protein>
<dbReference type="InterPro" id="IPR025141">
    <property type="entry name" value="DUF4082"/>
</dbReference>
<evidence type="ECO:0000313" key="2">
    <source>
        <dbReference type="EMBL" id="SDT74360.1"/>
    </source>
</evidence>
<evidence type="ECO:0000313" key="3">
    <source>
        <dbReference type="Proteomes" id="UP000198688"/>
    </source>
</evidence>
<dbReference type="Pfam" id="PF13313">
    <property type="entry name" value="DUF4082"/>
    <property type="match status" value="1"/>
</dbReference>
<feature type="domain" description="DUF4082" evidence="1">
    <location>
        <begin position="33"/>
        <end position="179"/>
    </location>
</feature>
<reference evidence="2 3" key="1">
    <citation type="submission" date="2016-10" db="EMBL/GenBank/DDBJ databases">
        <authorList>
            <person name="de Groot N.N."/>
        </authorList>
    </citation>
    <scope>NUCLEOTIDE SEQUENCE [LARGE SCALE GENOMIC DNA]</scope>
    <source>
        <strain evidence="2 3">DSM 43941</strain>
    </source>
</reference>
<name>A0A1H2CUY2_9ACTN</name>
<dbReference type="Proteomes" id="UP000198688">
    <property type="component" value="Chromosome I"/>
</dbReference>
<organism evidence="2 3">
    <name type="scientific">Actinoplanes derwentensis</name>
    <dbReference type="NCBI Taxonomy" id="113562"/>
    <lineage>
        <taxon>Bacteria</taxon>
        <taxon>Bacillati</taxon>
        <taxon>Actinomycetota</taxon>
        <taxon>Actinomycetes</taxon>
        <taxon>Micromonosporales</taxon>
        <taxon>Micromonosporaceae</taxon>
        <taxon>Actinoplanes</taxon>
    </lineage>
</organism>
<proteinExistence type="predicted"/>
<evidence type="ECO:0000259" key="1">
    <source>
        <dbReference type="Pfam" id="PF13313"/>
    </source>
</evidence>
<sequence length="364" mass="36205">MADSLFTAGVDEPDADYSDGIANGIAVTVHFPLTAGTITHVRFRAPANVTAGVHQAAVWEITGPDTNPSGIRLTDVLTFESLQPAAWNLLEIPGGLPVARGGPGGKAYRVIVYSSLGRYTARGGYFAALGGKTSPGGYVHAPHSGDDPVGLGALAQGTYGYVPAGIYVADTFGAASYYVDVVFEPAATPPILTGVAAAITVTDAVAAAAAYTRTLAATTTLTGTTVPALALARGGSAALVLTDSVTAANATSGRTATEAVILGSAAGRSLSHARVAAGTLTLGGGARATVFRSAAAAETLTLSAAASRSGHMLARTAAVGHQLTAQAQASVPTPVPAVPHTHHVTMTVAVPGRITFTAGPGVTA</sequence>
<dbReference type="EMBL" id="LT629758">
    <property type="protein sequence ID" value="SDT74360.1"/>
    <property type="molecule type" value="Genomic_DNA"/>
</dbReference>
<gene>
    <name evidence="2" type="ORF">SAMN04489716_6958</name>
</gene>
<keyword evidence="3" id="KW-1185">Reference proteome</keyword>
<dbReference type="RefSeq" id="WP_092550812.1">
    <property type="nucleotide sequence ID" value="NZ_BOMJ01000003.1"/>
</dbReference>